<organism evidence="2 3">
    <name type="scientific">Taibaiella soli</name>
    <dbReference type="NCBI Taxonomy" id="1649169"/>
    <lineage>
        <taxon>Bacteria</taxon>
        <taxon>Pseudomonadati</taxon>
        <taxon>Bacteroidota</taxon>
        <taxon>Chitinophagia</taxon>
        <taxon>Chitinophagales</taxon>
        <taxon>Chitinophagaceae</taxon>
        <taxon>Taibaiella</taxon>
    </lineage>
</organism>
<feature type="transmembrane region" description="Helical" evidence="1">
    <location>
        <begin position="20"/>
        <end position="39"/>
    </location>
</feature>
<dbReference type="RefSeq" id="WP_110998318.1">
    <property type="nucleotide sequence ID" value="NZ_QKTW01000011.1"/>
</dbReference>
<comment type="caution">
    <text evidence="2">The sequence shown here is derived from an EMBL/GenBank/DDBJ whole genome shotgun (WGS) entry which is preliminary data.</text>
</comment>
<protein>
    <recommendedName>
        <fullName evidence="4">Type VI secretion system transmembrane protein TssO</fullName>
    </recommendedName>
</protein>
<dbReference type="AlphaFoldDB" id="A0A2W2AJA0"/>
<dbReference type="Pfam" id="PF17561">
    <property type="entry name" value="TssO"/>
    <property type="match status" value="1"/>
</dbReference>
<reference evidence="2 3" key="1">
    <citation type="submission" date="2018-06" db="EMBL/GenBank/DDBJ databases">
        <title>Mucibacter soli gen. nov., sp. nov., a new member of the family Chitinophagaceae producing mucin.</title>
        <authorList>
            <person name="Kim M.-K."/>
            <person name="Park S."/>
            <person name="Kim T.-S."/>
            <person name="Joung Y."/>
            <person name="Han J.-H."/>
            <person name="Kim S.B."/>
        </authorList>
    </citation>
    <scope>NUCLEOTIDE SEQUENCE [LARGE SCALE GENOMIC DNA]</scope>
    <source>
        <strain evidence="2 3">R1-15</strain>
    </source>
</reference>
<evidence type="ECO:0000256" key="1">
    <source>
        <dbReference type="SAM" id="Phobius"/>
    </source>
</evidence>
<sequence>MNETIHLTLKERRVYFFKLLSIYTVGVLLFGCIIFWNAMGESNINAEKTRSKIAEYNQVNARQTDAIQMIDTISINLDRLKGDDRQVFLEKDVQNMTKQLAALYNDNSTDLRYVAFVQAGNFMNMRLEDIVTLNKKVANIRLFEKQLNDCRIGYRNNQQ</sequence>
<evidence type="ECO:0008006" key="4">
    <source>
        <dbReference type="Google" id="ProtNLM"/>
    </source>
</evidence>
<dbReference type="EMBL" id="QKTW01000011">
    <property type="protein sequence ID" value="PZF73592.1"/>
    <property type="molecule type" value="Genomic_DNA"/>
</dbReference>
<accession>A0A2W2AJA0</accession>
<evidence type="ECO:0000313" key="3">
    <source>
        <dbReference type="Proteomes" id="UP000248745"/>
    </source>
</evidence>
<dbReference type="OrthoDB" id="666176at2"/>
<dbReference type="InterPro" id="IPR039449">
    <property type="entry name" value="TssO"/>
</dbReference>
<keyword evidence="1" id="KW-1133">Transmembrane helix</keyword>
<evidence type="ECO:0000313" key="2">
    <source>
        <dbReference type="EMBL" id="PZF73592.1"/>
    </source>
</evidence>
<dbReference type="Proteomes" id="UP000248745">
    <property type="component" value="Unassembled WGS sequence"/>
</dbReference>
<keyword evidence="1" id="KW-0812">Transmembrane</keyword>
<keyword evidence="3" id="KW-1185">Reference proteome</keyword>
<gene>
    <name evidence="2" type="ORF">DN068_07670</name>
</gene>
<keyword evidence="1" id="KW-0472">Membrane</keyword>
<name>A0A2W2AJA0_9BACT</name>
<proteinExistence type="predicted"/>